<proteinExistence type="predicted"/>
<evidence type="ECO:0000313" key="2">
    <source>
        <dbReference type="Proteomes" id="UP000320799"/>
    </source>
</evidence>
<accession>A0A514CSW0</accession>
<dbReference type="GeneID" id="56136036"/>
<sequence>MSYRLNQYAKRLPVQKQVIDRWLSEHADVAQWLASTNSEFAVSLRAQLNSRGYLSDNQIIAVRNAVNRSVERVAAAPQVDMGLVEQAFATAKNNGIKQPKMNLGEVKLSAAPASGRNPNAVYVKSVDNVYLGKIVGGKLFATPECTAEQQQYLQEVVRDPVAAAKAFGQRTGICCICSRTLTNGESIELGIGPICAGNMGWAM</sequence>
<dbReference type="EMBL" id="MN094788">
    <property type="protein sequence ID" value="QDH83561.1"/>
    <property type="molecule type" value="Genomic_DNA"/>
</dbReference>
<evidence type="ECO:0000313" key="1">
    <source>
        <dbReference type="EMBL" id="QDH83561.1"/>
    </source>
</evidence>
<organism evidence="1 2">
    <name type="scientific">Achromobacter phage Motura</name>
    <dbReference type="NCBI Taxonomy" id="2591403"/>
    <lineage>
        <taxon>Viruses</taxon>
        <taxon>Duplodnaviria</taxon>
        <taxon>Heunggongvirae</taxon>
        <taxon>Uroviricota</taxon>
        <taxon>Caudoviricetes</taxon>
        <taxon>Moturavirus</taxon>
        <taxon>Moturavirus motura</taxon>
    </lineage>
</organism>
<reference evidence="1 2" key="1">
    <citation type="submission" date="2019-06" db="EMBL/GenBank/DDBJ databases">
        <authorList>
            <person name="Kincaid V.D."/>
            <person name="Fuller A."/>
            <person name="Hodges K."/>
            <person name="Bansal M."/>
            <person name="Essig J."/>
            <person name="Johnson A."/>
        </authorList>
    </citation>
    <scope>NUCLEOTIDE SEQUENCE [LARGE SCALE GENOMIC DNA]</scope>
</reference>
<dbReference type="Proteomes" id="UP000320799">
    <property type="component" value="Segment"/>
</dbReference>
<protein>
    <submittedName>
        <fullName evidence="1">Uncharacterized protein</fullName>
    </submittedName>
</protein>
<name>A0A514CSW0_9CAUD</name>
<dbReference type="Pfam" id="PF19474">
    <property type="entry name" value="DUF6011"/>
    <property type="match status" value="1"/>
</dbReference>
<keyword evidence="2" id="KW-1185">Reference proteome</keyword>
<dbReference type="RefSeq" id="YP_009903760.1">
    <property type="nucleotide sequence ID" value="NC_049849.1"/>
</dbReference>
<dbReference type="InterPro" id="IPR046053">
    <property type="entry name" value="DUF6011"/>
</dbReference>
<dbReference type="KEGG" id="vg:56136036"/>